<dbReference type="Pfam" id="PF00076">
    <property type="entry name" value="RRM_1"/>
    <property type="match status" value="1"/>
</dbReference>
<keyword evidence="4 6" id="KW-0694">RNA-binding</keyword>
<keyword evidence="5" id="KW-0539">Nucleus</keyword>
<dbReference type="AlphaFoldDB" id="A0A835FEI2"/>
<dbReference type="GO" id="GO:0005634">
    <property type="term" value="C:nucleus"/>
    <property type="evidence" value="ECO:0007669"/>
    <property type="project" value="UniProtKB-SubCell"/>
</dbReference>
<name>A0A835FEI2_9POAL</name>
<evidence type="ECO:0000313" key="10">
    <source>
        <dbReference type="Proteomes" id="UP000636709"/>
    </source>
</evidence>
<keyword evidence="10" id="KW-1185">Reference proteome</keyword>
<dbReference type="InterPro" id="IPR012677">
    <property type="entry name" value="Nucleotide-bd_a/b_plait_sf"/>
</dbReference>
<comment type="caution">
    <text evidence="9">The sequence shown here is derived from an EMBL/GenBank/DDBJ whole genome shotgun (WGS) entry which is preliminary data.</text>
</comment>
<dbReference type="SUPFAM" id="SSF54928">
    <property type="entry name" value="RNA-binding domain, RBD"/>
    <property type="match status" value="1"/>
</dbReference>
<evidence type="ECO:0000256" key="5">
    <source>
        <dbReference type="ARBA" id="ARBA00023242"/>
    </source>
</evidence>
<dbReference type="PROSITE" id="PS50102">
    <property type="entry name" value="RRM"/>
    <property type="match status" value="1"/>
</dbReference>
<dbReference type="InterPro" id="IPR008111">
    <property type="entry name" value="RNA-bd_8"/>
</dbReference>
<keyword evidence="3" id="KW-0963">Cytoplasm</keyword>
<evidence type="ECO:0000256" key="2">
    <source>
        <dbReference type="ARBA" id="ARBA00004496"/>
    </source>
</evidence>
<dbReference type="InterPro" id="IPR033744">
    <property type="entry name" value="RRM_RBM8"/>
</dbReference>
<evidence type="ECO:0000256" key="4">
    <source>
        <dbReference type="ARBA" id="ARBA00022884"/>
    </source>
</evidence>
<sequence length="252" mass="28813">MVAAMRRAAAADEDMEFVDYDQDDEDAMEEDGRSTRALPVPHIVSPAVVRTRGRFVGRSPSVLTSTRDRFDSLTDDGDDGYGPQRCENPLRGHFGMISVFRLSTFGWGFWFSKFCEIILLLWSSLHGNLRARITRLYYEVLEGWTILVCGVKEDAEEDDLHNIFSEFGRVKDLHLNLERRTGYAKGYALIEYESFEEAQAAIRAMNGTQLLTKTIFVDWAFSRGPIKNFMSTRPPRPRSRTPPRRLAALTPY</sequence>
<feature type="domain" description="RRM" evidence="8">
    <location>
        <begin position="144"/>
        <end position="222"/>
    </location>
</feature>
<feature type="region of interest" description="Disordered" evidence="7">
    <location>
        <begin position="231"/>
        <end position="252"/>
    </location>
</feature>
<dbReference type="EMBL" id="JACEFO010001098">
    <property type="protein sequence ID" value="KAF8748282.1"/>
    <property type="molecule type" value="Genomic_DNA"/>
</dbReference>
<dbReference type="GO" id="GO:0006396">
    <property type="term" value="P:RNA processing"/>
    <property type="evidence" value="ECO:0007669"/>
    <property type="project" value="InterPro"/>
</dbReference>
<dbReference type="GO" id="GO:0003729">
    <property type="term" value="F:mRNA binding"/>
    <property type="evidence" value="ECO:0007669"/>
    <property type="project" value="InterPro"/>
</dbReference>
<evidence type="ECO:0000256" key="3">
    <source>
        <dbReference type="ARBA" id="ARBA00022490"/>
    </source>
</evidence>
<evidence type="ECO:0000256" key="6">
    <source>
        <dbReference type="PROSITE-ProRule" id="PRU00176"/>
    </source>
</evidence>
<dbReference type="PANTHER" id="PTHR45894">
    <property type="entry name" value="RNA-BINDING PROTEIN 8A"/>
    <property type="match status" value="1"/>
</dbReference>
<protein>
    <recommendedName>
        <fullName evidence="8">RRM domain-containing protein</fullName>
    </recommendedName>
</protein>
<organism evidence="9 10">
    <name type="scientific">Digitaria exilis</name>
    <dbReference type="NCBI Taxonomy" id="1010633"/>
    <lineage>
        <taxon>Eukaryota</taxon>
        <taxon>Viridiplantae</taxon>
        <taxon>Streptophyta</taxon>
        <taxon>Embryophyta</taxon>
        <taxon>Tracheophyta</taxon>
        <taxon>Spermatophyta</taxon>
        <taxon>Magnoliopsida</taxon>
        <taxon>Liliopsida</taxon>
        <taxon>Poales</taxon>
        <taxon>Poaceae</taxon>
        <taxon>PACMAD clade</taxon>
        <taxon>Panicoideae</taxon>
        <taxon>Panicodae</taxon>
        <taxon>Paniceae</taxon>
        <taxon>Anthephorinae</taxon>
        <taxon>Digitaria</taxon>
    </lineage>
</organism>
<dbReference type="OrthoDB" id="15688at2759"/>
<dbReference type="SMART" id="SM00360">
    <property type="entry name" value="RRM"/>
    <property type="match status" value="1"/>
</dbReference>
<dbReference type="GO" id="GO:0005737">
    <property type="term" value="C:cytoplasm"/>
    <property type="evidence" value="ECO:0007669"/>
    <property type="project" value="UniProtKB-SubCell"/>
</dbReference>
<dbReference type="Proteomes" id="UP000636709">
    <property type="component" value="Unassembled WGS sequence"/>
</dbReference>
<gene>
    <name evidence="9" type="ORF">HU200_013029</name>
</gene>
<dbReference type="InterPro" id="IPR035979">
    <property type="entry name" value="RBD_domain_sf"/>
</dbReference>
<evidence type="ECO:0000259" key="8">
    <source>
        <dbReference type="PROSITE" id="PS50102"/>
    </source>
</evidence>
<reference evidence="9" key="1">
    <citation type="submission" date="2020-07" db="EMBL/GenBank/DDBJ databases">
        <title>Genome sequence and genetic diversity analysis of an under-domesticated orphan crop, white fonio (Digitaria exilis).</title>
        <authorList>
            <person name="Bennetzen J.L."/>
            <person name="Chen S."/>
            <person name="Ma X."/>
            <person name="Wang X."/>
            <person name="Yssel A.E.J."/>
            <person name="Chaluvadi S.R."/>
            <person name="Johnson M."/>
            <person name="Gangashetty P."/>
            <person name="Hamidou F."/>
            <person name="Sanogo M.D."/>
            <person name="Zwaenepoel A."/>
            <person name="Wallace J."/>
            <person name="Van De Peer Y."/>
            <person name="Van Deynze A."/>
        </authorList>
    </citation>
    <scope>NUCLEOTIDE SEQUENCE</scope>
    <source>
        <tissue evidence="9">Leaves</tissue>
    </source>
</reference>
<comment type="subcellular location">
    <subcellularLocation>
        <location evidence="2">Cytoplasm</location>
    </subcellularLocation>
    <subcellularLocation>
        <location evidence="1">Nucleus</location>
    </subcellularLocation>
</comment>
<proteinExistence type="predicted"/>
<dbReference type="Gene3D" id="3.30.70.330">
    <property type="match status" value="1"/>
</dbReference>
<dbReference type="PRINTS" id="PR01738">
    <property type="entry name" value="RNABINDINGM8"/>
</dbReference>
<evidence type="ECO:0000313" key="9">
    <source>
        <dbReference type="EMBL" id="KAF8748282.1"/>
    </source>
</evidence>
<dbReference type="CDD" id="cd12324">
    <property type="entry name" value="RRM_RBM8"/>
    <property type="match status" value="1"/>
</dbReference>
<evidence type="ECO:0000256" key="7">
    <source>
        <dbReference type="SAM" id="MobiDB-lite"/>
    </source>
</evidence>
<accession>A0A835FEI2</accession>
<evidence type="ECO:0000256" key="1">
    <source>
        <dbReference type="ARBA" id="ARBA00004123"/>
    </source>
</evidence>
<dbReference type="InterPro" id="IPR000504">
    <property type="entry name" value="RRM_dom"/>
</dbReference>